<evidence type="ECO:0000313" key="3">
    <source>
        <dbReference type="Proteomes" id="UP000009192"/>
    </source>
</evidence>
<dbReference type="EMBL" id="CH933809">
    <property type="protein sequence ID" value="KRG05878.1"/>
    <property type="molecule type" value="Genomic_DNA"/>
</dbReference>
<dbReference type="KEGG" id="dmo:Dmoj_GI26568"/>
<sequence>MWWSGEATDTGKSPSCLSRGQQQQQQEQEQQEQQQEQQRQ</sequence>
<dbReference type="Proteomes" id="UP000009192">
    <property type="component" value="Unassembled WGS sequence"/>
</dbReference>
<feature type="compositionally biased region" description="Polar residues" evidence="1">
    <location>
        <begin position="10"/>
        <end position="20"/>
    </location>
</feature>
<name>A0A0Q9XBG8_DROMO</name>
<accession>A0A0Q9XBG8</accession>
<keyword evidence="3" id="KW-1185">Reference proteome</keyword>
<dbReference type="AlphaFoldDB" id="A0A0Q9XBG8"/>
<evidence type="ECO:0000313" key="2">
    <source>
        <dbReference type="EMBL" id="KRG05878.1"/>
    </source>
</evidence>
<evidence type="ECO:0000256" key="1">
    <source>
        <dbReference type="SAM" id="MobiDB-lite"/>
    </source>
</evidence>
<feature type="compositionally biased region" description="Low complexity" evidence="1">
    <location>
        <begin position="21"/>
        <end position="40"/>
    </location>
</feature>
<dbReference type="InParanoid" id="A0A0Q9XBG8"/>
<gene>
    <name evidence="2" type="primary">Dmoj\GI26568</name>
    <name evidence="2" type="ORF">Dmoj_GI26568</name>
</gene>
<organism evidence="2 3">
    <name type="scientific">Drosophila mojavensis</name>
    <name type="common">Fruit fly</name>
    <dbReference type="NCBI Taxonomy" id="7230"/>
    <lineage>
        <taxon>Eukaryota</taxon>
        <taxon>Metazoa</taxon>
        <taxon>Ecdysozoa</taxon>
        <taxon>Arthropoda</taxon>
        <taxon>Hexapoda</taxon>
        <taxon>Insecta</taxon>
        <taxon>Pterygota</taxon>
        <taxon>Neoptera</taxon>
        <taxon>Endopterygota</taxon>
        <taxon>Diptera</taxon>
        <taxon>Brachycera</taxon>
        <taxon>Muscomorpha</taxon>
        <taxon>Ephydroidea</taxon>
        <taxon>Drosophilidae</taxon>
        <taxon>Drosophila</taxon>
    </lineage>
</organism>
<proteinExistence type="predicted"/>
<feature type="region of interest" description="Disordered" evidence="1">
    <location>
        <begin position="1"/>
        <end position="40"/>
    </location>
</feature>
<protein>
    <submittedName>
        <fullName evidence="2">Uncharacterized protein</fullName>
    </submittedName>
</protein>
<reference evidence="2 3" key="1">
    <citation type="journal article" date="2007" name="Nature">
        <title>Evolution of genes and genomes on the Drosophila phylogeny.</title>
        <authorList>
            <consortium name="Drosophila 12 Genomes Consortium"/>
            <person name="Clark A.G."/>
            <person name="Eisen M.B."/>
            <person name="Smith D.R."/>
            <person name="Bergman C.M."/>
            <person name="Oliver B."/>
            <person name="Markow T.A."/>
            <person name="Kaufman T.C."/>
            <person name="Kellis M."/>
            <person name="Gelbart W."/>
            <person name="Iyer V.N."/>
            <person name="Pollard D.A."/>
            <person name="Sackton T.B."/>
            <person name="Larracuente A.M."/>
            <person name="Singh N.D."/>
            <person name="Abad J.P."/>
            <person name="Abt D.N."/>
            <person name="Adryan B."/>
            <person name="Aguade M."/>
            <person name="Akashi H."/>
            <person name="Anderson W.W."/>
            <person name="Aquadro C.F."/>
            <person name="Ardell D.H."/>
            <person name="Arguello R."/>
            <person name="Artieri C.G."/>
            <person name="Barbash D.A."/>
            <person name="Barker D."/>
            <person name="Barsanti P."/>
            <person name="Batterham P."/>
            <person name="Batzoglou S."/>
            <person name="Begun D."/>
            <person name="Bhutkar A."/>
            <person name="Blanco E."/>
            <person name="Bosak S.A."/>
            <person name="Bradley R.K."/>
            <person name="Brand A.D."/>
            <person name="Brent M.R."/>
            <person name="Brooks A.N."/>
            <person name="Brown R.H."/>
            <person name="Butlin R.K."/>
            <person name="Caggese C."/>
            <person name="Calvi B.R."/>
            <person name="Bernardo de Carvalho A."/>
            <person name="Caspi A."/>
            <person name="Castrezana S."/>
            <person name="Celniker S.E."/>
            <person name="Chang J.L."/>
            <person name="Chapple C."/>
            <person name="Chatterji S."/>
            <person name="Chinwalla A."/>
            <person name="Civetta A."/>
            <person name="Clifton S.W."/>
            <person name="Comeron J.M."/>
            <person name="Costello J.C."/>
            <person name="Coyne J.A."/>
            <person name="Daub J."/>
            <person name="David R.G."/>
            <person name="Delcher A.L."/>
            <person name="Delehaunty K."/>
            <person name="Do C.B."/>
            <person name="Ebling H."/>
            <person name="Edwards K."/>
            <person name="Eickbush T."/>
            <person name="Evans J.D."/>
            <person name="Filipski A."/>
            <person name="Findeiss S."/>
            <person name="Freyhult E."/>
            <person name="Fulton L."/>
            <person name="Fulton R."/>
            <person name="Garcia A.C."/>
            <person name="Gardiner A."/>
            <person name="Garfield D.A."/>
            <person name="Garvin B.E."/>
            <person name="Gibson G."/>
            <person name="Gilbert D."/>
            <person name="Gnerre S."/>
            <person name="Godfrey J."/>
            <person name="Good R."/>
            <person name="Gotea V."/>
            <person name="Gravely B."/>
            <person name="Greenberg A.J."/>
            <person name="Griffiths-Jones S."/>
            <person name="Gross S."/>
            <person name="Guigo R."/>
            <person name="Gustafson E.A."/>
            <person name="Haerty W."/>
            <person name="Hahn M.W."/>
            <person name="Halligan D.L."/>
            <person name="Halpern A.L."/>
            <person name="Halter G.M."/>
            <person name="Han M.V."/>
            <person name="Heger A."/>
            <person name="Hillier L."/>
            <person name="Hinrichs A.S."/>
            <person name="Holmes I."/>
            <person name="Hoskins R.A."/>
            <person name="Hubisz M.J."/>
            <person name="Hultmark D."/>
            <person name="Huntley M.A."/>
            <person name="Jaffe D.B."/>
            <person name="Jagadeeshan S."/>
            <person name="Jeck W.R."/>
            <person name="Johnson J."/>
            <person name="Jones C.D."/>
            <person name="Jordan W.C."/>
            <person name="Karpen G.H."/>
            <person name="Kataoka E."/>
            <person name="Keightley P.D."/>
            <person name="Kheradpour P."/>
            <person name="Kirkness E.F."/>
            <person name="Koerich L.B."/>
            <person name="Kristiansen K."/>
            <person name="Kudrna D."/>
            <person name="Kulathinal R.J."/>
            <person name="Kumar S."/>
            <person name="Kwok R."/>
            <person name="Lander E."/>
            <person name="Langley C.H."/>
            <person name="Lapoint R."/>
            <person name="Lazzaro B.P."/>
            <person name="Lee S.J."/>
            <person name="Levesque L."/>
            <person name="Li R."/>
            <person name="Lin C.F."/>
            <person name="Lin M.F."/>
            <person name="Lindblad-Toh K."/>
            <person name="Llopart A."/>
            <person name="Long M."/>
            <person name="Low L."/>
            <person name="Lozovsky E."/>
            <person name="Lu J."/>
            <person name="Luo M."/>
            <person name="Machado C.A."/>
            <person name="Makalowski W."/>
            <person name="Marzo M."/>
            <person name="Matsuda M."/>
            <person name="Matzkin L."/>
            <person name="McAllister B."/>
            <person name="McBride C.S."/>
            <person name="McKernan B."/>
            <person name="McKernan K."/>
            <person name="Mendez-Lago M."/>
            <person name="Minx P."/>
            <person name="Mollenhauer M.U."/>
            <person name="Montooth K."/>
            <person name="Mount S.M."/>
            <person name="Mu X."/>
            <person name="Myers E."/>
            <person name="Negre B."/>
            <person name="Newfeld S."/>
            <person name="Nielsen R."/>
            <person name="Noor M.A."/>
            <person name="O'Grady P."/>
            <person name="Pachter L."/>
            <person name="Papaceit M."/>
            <person name="Parisi M.J."/>
            <person name="Parisi M."/>
            <person name="Parts L."/>
            <person name="Pedersen J.S."/>
            <person name="Pesole G."/>
            <person name="Phillippy A.M."/>
            <person name="Ponting C.P."/>
            <person name="Pop M."/>
            <person name="Porcelli D."/>
            <person name="Powell J.R."/>
            <person name="Prohaska S."/>
            <person name="Pruitt K."/>
            <person name="Puig M."/>
            <person name="Quesneville H."/>
            <person name="Ram K.R."/>
            <person name="Rand D."/>
            <person name="Rasmussen M.D."/>
            <person name="Reed L.K."/>
            <person name="Reenan R."/>
            <person name="Reily A."/>
            <person name="Remington K.A."/>
            <person name="Rieger T.T."/>
            <person name="Ritchie M.G."/>
            <person name="Robin C."/>
            <person name="Rogers Y.H."/>
            <person name="Rohde C."/>
            <person name="Rozas J."/>
            <person name="Rubenfield M.J."/>
            <person name="Ruiz A."/>
            <person name="Russo S."/>
            <person name="Salzberg S.L."/>
            <person name="Sanchez-Gracia A."/>
            <person name="Saranga D.J."/>
            <person name="Sato H."/>
            <person name="Schaeffer S.W."/>
            <person name="Schatz M.C."/>
            <person name="Schlenke T."/>
            <person name="Schwartz R."/>
            <person name="Segarra C."/>
            <person name="Singh R.S."/>
            <person name="Sirot L."/>
            <person name="Sirota M."/>
            <person name="Sisneros N.B."/>
            <person name="Smith C.D."/>
            <person name="Smith T.F."/>
            <person name="Spieth J."/>
            <person name="Stage D.E."/>
            <person name="Stark A."/>
            <person name="Stephan W."/>
            <person name="Strausberg R.L."/>
            <person name="Strempel S."/>
            <person name="Sturgill D."/>
            <person name="Sutton G."/>
            <person name="Sutton G.G."/>
            <person name="Tao W."/>
            <person name="Teichmann S."/>
            <person name="Tobari Y.N."/>
            <person name="Tomimura Y."/>
            <person name="Tsolas J.M."/>
            <person name="Valente V.L."/>
            <person name="Venter E."/>
            <person name="Venter J.C."/>
            <person name="Vicario S."/>
            <person name="Vieira F.G."/>
            <person name="Vilella A.J."/>
            <person name="Villasante A."/>
            <person name="Walenz B."/>
            <person name="Wang J."/>
            <person name="Wasserman M."/>
            <person name="Watts T."/>
            <person name="Wilson D."/>
            <person name="Wilson R.K."/>
            <person name="Wing R.A."/>
            <person name="Wolfner M.F."/>
            <person name="Wong A."/>
            <person name="Wong G.K."/>
            <person name="Wu C.I."/>
            <person name="Wu G."/>
            <person name="Yamamoto D."/>
            <person name="Yang H.P."/>
            <person name="Yang S.P."/>
            <person name="Yorke J.A."/>
            <person name="Yoshida K."/>
            <person name="Zdobnov E."/>
            <person name="Zhang P."/>
            <person name="Zhang Y."/>
            <person name="Zimin A.V."/>
            <person name="Baldwin J."/>
            <person name="Abdouelleil A."/>
            <person name="Abdulkadir J."/>
            <person name="Abebe A."/>
            <person name="Abera B."/>
            <person name="Abreu J."/>
            <person name="Acer S.C."/>
            <person name="Aftuck L."/>
            <person name="Alexander A."/>
            <person name="An P."/>
            <person name="Anderson E."/>
            <person name="Anderson S."/>
            <person name="Arachi H."/>
            <person name="Azer M."/>
            <person name="Bachantsang P."/>
            <person name="Barry A."/>
            <person name="Bayul T."/>
            <person name="Berlin A."/>
            <person name="Bessette D."/>
            <person name="Bloom T."/>
            <person name="Blye J."/>
            <person name="Boguslavskiy L."/>
            <person name="Bonnet C."/>
            <person name="Boukhgalter B."/>
            <person name="Bourzgui I."/>
            <person name="Brown A."/>
            <person name="Cahill P."/>
            <person name="Channer S."/>
            <person name="Cheshatsang Y."/>
            <person name="Chuda L."/>
            <person name="Citroen M."/>
            <person name="Collymore A."/>
            <person name="Cooke P."/>
            <person name="Costello M."/>
            <person name="D'Aco K."/>
            <person name="Daza R."/>
            <person name="De Haan G."/>
            <person name="DeGray S."/>
            <person name="DeMaso C."/>
            <person name="Dhargay N."/>
            <person name="Dooley K."/>
            <person name="Dooley E."/>
            <person name="Doricent M."/>
            <person name="Dorje P."/>
            <person name="Dorjee K."/>
            <person name="Dupes A."/>
            <person name="Elong R."/>
            <person name="Falk J."/>
            <person name="Farina A."/>
            <person name="Faro S."/>
            <person name="Ferguson D."/>
            <person name="Fisher S."/>
            <person name="Foley C.D."/>
            <person name="Franke A."/>
            <person name="Friedrich D."/>
            <person name="Gadbois L."/>
            <person name="Gearin G."/>
            <person name="Gearin C.R."/>
            <person name="Giannoukos G."/>
            <person name="Goode T."/>
            <person name="Graham J."/>
            <person name="Grandbois E."/>
            <person name="Grewal S."/>
            <person name="Gyaltsen K."/>
            <person name="Hafez N."/>
            <person name="Hagos B."/>
            <person name="Hall J."/>
            <person name="Henson C."/>
            <person name="Hollinger A."/>
            <person name="Honan T."/>
            <person name="Huard M.D."/>
            <person name="Hughes L."/>
            <person name="Hurhula B."/>
            <person name="Husby M.E."/>
            <person name="Kamat A."/>
            <person name="Kanga B."/>
            <person name="Kashin S."/>
            <person name="Khazanovich D."/>
            <person name="Kisner P."/>
            <person name="Lance K."/>
            <person name="Lara M."/>
            <person name="Lee W."/>
            <person name="Lennon N."/>
            <person name="Letendre F."/>
            <person name="LeVine R."/>
            <person name="Lipovsky A."/>
            <person name="Liu X."/>
            <person name="Liu J."/>
            <person name="Liu S."/>
            <person name="Lokyitsang T."/>
            <person name="Lokyitsang Y."/>
            <person name="Lubonja R."/>
            <person name="Lui A."/>
            <person name="MacDonald P."/>
            <person name="Magnisalis V."/>
            <person name="Maru K."/>
            <person name="Matthews C."/>
            <person name="McCusker W."/>
            <person name="McDonough S."/>
            <person name="Mehta T."/>
            <person name="Meldrim J."/>
            <person name="Meneus L."/>
            <person name="Mihai O."/>
            <person name="Mihalev A."/>
            <person name="Mihova T."/>
            <person name="Mittelman R."/>
            <person name="Mlenga V."/>
            <person name="Montmayeur A."/>
            <person name="Mulrain L."/>
            <person name="Navidi A."/>
            <person name="Naylor J."/>
            <person name="Negash T."/>
            <person name="Nguyen T."/>
            <person name="Nguyen N."/>
            <person name="Nicol R."/>
            <person name="Norbu C."/>
            <person name="Norbu N."/>
            <person name="Novod N."/>
            <person name="O'Neill B."/>
            <person name="Osman S."/>
            <person name="Markiewicz E."/>
            <person name="Oyono O.L."/>
            <person name="Patti C."/>
            <person name="Phunkhang P."/>
            <person name="Pierre F."/>
            <person name="Priest M."/>
            <person name="Raghuraman S."/>
            <person name="Rege F."/>
            <person name="Reyes R."/>
            <person name="Rise C."/>
            <person name="Rogov P."/>
            <person name="Ross K."/>
            <person name="Ryan E."/>
            <person name="Settipalli S."/>
            <person name="Shea T."/>
            <person name="Sherpa N."/>
            <person name="Shi L."/>
            <person name="Shih D."/>
            <person name="Sparrow T."/>
            <person name="Spaulding J."/>
            <person name="Stalker J."/>
            <person name="Stange-Thomann N."/>
            <person name="Stavropoulos S."/>
            <person name="Stone C."/>
            <person name="Strader C."/>
            <person name="Tesfaye S."/>
            <person name="Thomson T."/>
            <person name="Thoulutsang Y."/>
            <person name="Thoulutsang D."/>
            <person name="Topham K."/>
            <person name="Topping I."/>
            <person name="Tsamla T."/>
            <person name="Vassiliev H."/>
            <person name="Vo A."/>
            <person name="Wangchuk T."/>
            <person name="Wangdi T."/>
            <person name="Weiand M."/>
            <person name="Wilkinson J."/>
            <person name="Wilson A."/>
            <person name="Yadav S."/>
            <person name="Young G."/>
            <person name="Yu Q."/>
            <person name="Zembek L."/>
            <person name="Zhong D."/>
            <person name="Zimmer A."/>
            <person name="Zwirko Z."/>
            <person name="Jaffe D.B."/>
            <person name="Alvarez P."/>
            <person name="Brockman W."/>
            <person name="Butler J."/>
            <person name="Chin C."/>
            <person name="Gnerre S."/>
            <person name="Grabherr M."/>
            <person name="Kleber M."/>
            <person name="Mauceli E."/>
            <person name="MacCallum I."/>
        </authorList>
    </citation>
    <scope>NUCLEOTIDE SEQUENCE [LARGE SCALE GENOMIC DNA]</scope>
    <source>
        <strain evidence="3">Tucson 15081-1352.22</strain>
    </source>
</reference>